<gene>
    <name evidence="2" type="ORF">DY000_02060287</name>
</gene>
<feature type="region of interest" description="Disordered" evidence="1">
    <location>
        <begin position="101"/>
        <end position="124"/>
    </location>
</feature>
<accession>A0ABQ7ASC8</accession>
<name>A0ABQ7ASC8_BRACR</name>
<evidence type="ECO:0000313" key="3">
    <source>
        <dbReference type="Proteomes" id="UP000266723"/>
    </source>
</evidence>
<organism evidence="2 3">
    <name type="scientific">Brassica cretica</name>
    <name type="common">Mustard</name>
    <dbReference type="NCBI Taxonomy" id="69181"/>
    <lineage>
        <taxon>Eukaryota</taxon>
        <taxon>Viridiplantae</taxon>
        <taxon>Streptophyta</taxon>
        <taxon>Embryophyta</taxon>
        <taxon>Tracheophyta</taxon>
        <taxon>Spermatophyta</taxon>
        <taxon>Magnoliopsida</taxon>
        <taxon>eudicotyledons</taxon>
        <taxon>Gunneridae</taxon>
        <taxon>Pentapetalae</taxon>
        <taxon>rosids</taxon>
        <taxon>malvids</taxon>
        <taxon>Brassicales</taxon>
        <taxon>Brassicaceae</taxon>
        <taxon>Brassiceae</taxon>
        <taxon>Brassica</taxon>
    </lineage>
</organism>
<comment type="caution">
    <text evidence="2">The sequence shown here is derived from an EMBL/GenBank/DDBJ whole genome shotgun (WGS) entry which is preliminary data.</text>
</comment>
<dbReference type="EMBL" id="QGKV02001556">
    <property type="protein sequence ID" value="KAF3516918.1"/>
    <property type="molecule type" value="Genomic_DNA"/>
</dbReference>
<dbReference type="Proteomes" id="UP000266723">
    <property type="component" value="Unassembled WGS sequence"/>
</dbReference>
<proteinExistence type="predicted"/>
<evidence type="ECO:0000313" key="2">
    <source>
        <dbReference type="EMBL" id="KAF3516918.1"/>
    </source>
</evidence>
<protein>
    <submittedName>
        <fullName evidence="2">Uncharacterized protein</fullName>
    </submittedName>
</protein>
<evidence type="ECO:0000256" key="1">
    <source>
        <dbReference type="SAM" id="MobiDB-lite"/>
    </source>
</evidence>
<keyword evidence="3" id="KW-1185">Reference proteome</keyword>
<sequence length="124" mass="13861">MALFIMKWMDLSLKECRMQGSSFLRASPQDPVSAPRASASEIELDAIIGEGRLVDPSCFTSSLEFVSASLGSRELDSSRDFCFAFGRSIFNLERELKCTDRKMENSGAPRDSPWLDRVTSVKLK</sequence>
<reference evidence="2 3" key="1">
    <citation type="journal article" date="2020" name="BMC Genomics">
        <title>Intraspecific diversification of the crop wild relative Brassica cretica Lam. using demographic model selection.</title>
        <authorList>
            <person name="Kioukis A."/>
            <person name="Michalopoulou V.A."/>
            <person name="Briers L."/>
            <person name="Pirintsos S."/>
            <person name="Studholme D.J."/>
            <person name="Pavlidis P."/>
            <person name="Sarris P.F."/>
        </authorList>
    </citation>
    <scope>NUCLEOTIDE SEQUENCE [LARGE SCALE GENOMIC DNA]</scope>
    <source>
        <strain evidence="3">cv. PFS-1207/04</strain>
    </source>
</reference>